<organism evidence="1 2">
    <name type="scientific">Bacillus cereus VD021</name>
    <dbReference type="NCBI Taxonomy" id="1053224"/>
    <lineage>
        <taxon>Bacteria</taxon>
        <taxon>Bacillati</taxon>
        <taxon>Bacillota</taxon>
        <taxon>Bacilli</taxon>
        <taxon>Bacillales</taxon>
        <taxon>Bacillaceae</taxon>
        <taxon>Bacillus</taxon>
        <taxon>Bacillus cereus group</taxon>
    </lineage>
</organism>
<evidence type="ECO:0000313" key="1">
    <source>
        <dbReference type="EMBL" id="EOO70018.1"/>
    </source>
</evidence>
<protein>
    <submittedName>
        <fullName evidence="1">Uncharacterized protein</fullName>
    </submittedName>
</protein>
<sequence length="73" mass="8686">MMDLVTKSIHVKTTESYLMYLMRMLTMDNEARKLLWLNTEEILEELGLGCGMKQRNRNIVRKRQIVEINSINQ</sequence>
<reference evidence="1 2" key="1">
    <citation type="submission" date="2012-12" db="EMBL/GenBank/DDBJ databases">
        <title>The Genome Sequence of Bacillus cereus VD021.</title>
        <authorList>
            <consortium name="The Broad Institute Genome Sequencing Platform"/>
            <consortium name="The Broad Institute Genome Sequencing Center for Infectious Disease"/>
            <person name="Feldgarden M."/>
            <person name="Van der Auwera G.A."/>
            <person name="Mahillon J."/>
            <person name="Duprez V."/>
            <person name="Timmery S."/>
            <person name="Mattelet C."/>
            <person name="Dierick K."/>
            <person name="Sun M."/>
            <person name="Yu Z."/>
            <person name="Zhu L."/>
            <person name="Hu X."/>
            <person name="Shank E.B."/>
            <person name="Swiecicka I."/>
            <person name="Hansen B.M."/>
            <person name="Andrup L."/>
            <person name="Walker B."/>
            <person name="Young S.K."/>
            <person name="Zeng Q."/>
            <person name="Gargeya S."/>
            <person name="Fitzgerald M."/>
            <person name="Haas B."/>
            <person name="Abouelleil A."/>
            <person name="Alvarado L."/>
            <person name="Arachchi H.M."/>
            <person name="Berlin A.M."/>
            <person name="Chapman S.B."/>
            <person name="Dewar J."/>
            <person name="Goldberg J."/>
            <person name="Griggs A."/>
            <person name="Gujja S."/>
            <person name="Hansen M."/>
            <person name="Howarth C."/>
            <person name="Imamovic A."/>
            <person name="Larimer J."/>
            <person name="McCowan C."/>
            <person name="Murphy C."/>
            <person name="Neiman D."/>
            <person name="Pearson M."/>
            <person name="Priest M."/>
            <person name="Roberts A."/>
            <person name="Saif S."/>
            <person name="Shea T."/>
            <person name="Sisk P."/>
            <person name="Sykes S."/>
            <person name="Wortman J."/>
            <person name="Nusbaum C."/>
            <person name="Birren B."/>
        </authorList>
    </citation>
    <scope>NUCLEOTIDE SEQUENCE [LARGE SCALE GENOMIC DNA]</scope>
    <source>
        <strain evidence="1 2">VD021</strain>
    </source>
</reference>
<dbReference type="AlphaFoldDB" id="R8HAY0"/>
<comment type="caution">
    <text evidence="1">The sequence shown here is derived from an EMBL/GenBank/DDBJ whole genome shotgun (WGS) entry which is preliminary data.</text>
</comment>
<dbReference type="Proteomes" id="UP000014040">
    <property type="component" value="Unassembled WGS sequence"/>
</dbReference>
<dbReference type="EMBL" id="AHES01000056">
    <property type="protein sequence ID" value="EOO70018.1"/>
    <property type="molecule type" value="Genomic_DNA"/>
</dbReference>
<proteinExistence type="predicted"/>
<dbReference type="PATRIC" id="fig|1053224.3.peg.4866"/>
<accession>R8HAY0</accession>
<evidence type="ECO:0000313" key="2">
    <source>
        <dbReference type="Proteomes" id="UP000014040"/>
    </source>
</evidence>
<gene>
    <name evidence="1" type="ORF">IIC_04820</name>
</gene>
<dbReference type="HOGENOM" id="CLU_2696664_0_0_9"/>
<name>R8HAY0_BACCE</name>